<name>X1STT6_9ZZZZ</name>
<dbReference type="AlphaFoldDB" id="X1STT6"/>
<feature type="non-terminal residue" evidence="1">
    <location>
        <position position="1"/>
    </location>
</feature>
<reference evidence="1" key="1">
    <citation type="journal article" date="2014" name="Front. Microbiol.">
        <title>High frequency of phylogenetically diverse reductive dehalogenase-homologous genes in deep subseafloor sedimentary metagenomes.</title>
        <authorList>
            <person name="Kawai M."/>
            <person name="Futagami T."/>
            <person name="Toyoda A."/>
            <person name="Takaki Y."/>
            <person name="Nishi S."/>
            <person name="Hori S."/>
            <person name="Arai W."/>
            <person name="Tsubouchi T."/>
            <person name="Morono Y."/>
            <person name="Uchiyama I."/>
            <person name="Ito T."/>
            <person name="Fujiyama A."/>
            <person name="Inagaki F."/>
            <person name="Takami H."/>
        </authorList>
    </citation>
    <scope>NUCLEOTIDE SEQUENCE</scope>
    <source>
        <strain evidence="1">Expedition CK06-06</strain>
    </source>
</reference>
<organism evidence="1">
    <name type="scientific">marine sediment metagenome</name>
    <dbReference type="NCBI Taxonomy" id="412755"/>
    <lineage>
        <taxon>unclassified sequences</taxon>
        <taxon>metagenomes</taxon>
        <taxon>ecological metagenomes</taxon>
    </lineage>
</organism>
<gene>
    <name evidence="1" type="ORF">S06H3_66793</name>
</gene>
<evidence type="ECO:0000313" key="1">
    <source>
        <dbReference type="EMBL" id="GAI71244.1"/>
    </source>
</evidence>
<accession>X1STT6</accession>
<feature type="non-terminal residue" evidence="1">
    <location>
        <position position="46"/>
    </location>
</feature>
<sequence length="46" mass="5086">GGGGGLYPAHRRVPTYRGLKELFQYHGFEVETVIGVGYYPFPTKVA</sequence>
<dbReference type="EMBL" id="BARV01045754">
    <property type="protein sequence ID" value="GAI71244.1"/>
    <property type="molecule type" value="Genomic_DNA"/>
</dbReference>
<protein>
    <submittedName>
        <fullName evidence="1">Uncharacterized protein</fullName>
    </submittedName>
</protein>
<comment type="caution">
    <text evidence="1">The sequence shown here is derived from an EMBL/GenBank/DDBJ whole genome shotgun (WGS) entry which is preliminary data.</text>
</comment>
<proteinExistence type="predicted"/>